<evidence type="ECO:0000256" key="1">
    <source>
        <dbReference type="ARBA" id="ARBA00023239"/>
    </source>
</evidence>
<dbReference type="InterPro" id="IPR036663">
    <property type="entry name" value="Fumarylacetoacetase_C_sf"/>
</dbReference>
<dbReference type="Proteomes" id="UP000183063">
    <property type="component" value="Unassembled WGS sequence"/>
</dbReference>
<name>A0A1H8RTE5_9HYPH</name>
<dbReference type="AlphaFoldDB" id="A0A1H8RTE5"/>
<dbReference type="GO" id="GO:0005737">
    <property type="term" value="C:cytoplasm"/>
    <property type="evidence" value="ECO:0007669"/>
    <property type="project" value="TreeGrafter"/>
</dbReference>
<dbReference type="PANTHER" id="PTHR30143">
    <property type="entry name" value="ACID HYDRATASE"/>
    <property type="match status" value="1"/>
</dbReference>
<feature type="domain" description="Fumarylacetoacetase-like C-terminal" evidence="2">
    <location>
        <begin position="82"/>
        <end position="240"/>
    </location>
</feature>
<dbReference type="OrthoDB" id="7854191at2"/>
<keyword evidence="1" id="KW-0456">Lyase</keyword>
<dbReference type="Pfam" id="PF01557">
    <property type="entry name" value="FAA_hydrolase"/>
    <property type="match status" value="1"/>
</dbReference>
<dbReference type="EMBL" id="FNXB01000025">
    <property type="protein sequence ID" value="SEI08606.1"/>
    <property type="molecule type" value="Genomic_DNA"/>
</dbReference>
<reference evidence="5" key="2">
    <citation type="submission" date="2016-10" db="EMBL/GenBank/DDBJ databases">
        <authorList>
            <person name="Wibberg D."/>
        </authorList>
    </citation>
    <scope>NUCLEOTIDE SEQUENCE [LARGE SCALE GENOMIC DNA]</scope>
</reference>
<evidence type="ECO:0000259" key="2">
    <source>
        <dbReference type="Pfam" id="PF01557"/>
    </source>
</evidence>
<evidence type="ECO:0000313" key="4">
    <source>
        <dbReference type="EMBL" id="SEO69438.1"/>
    </source>
</evidence>
<dbReference type="RefSeq" id="WP_072378471.1">
    <property type="nucleotide sequence ID" value="NZ_FNXB01000025.1"/>
</dbReference>
<dbReference type="InterPro" id="IPR011234">
    <property type="entry name" value="Fumarylacetoacetase-like_C"/>
</dbReference>
<evidence type="ECO:0000313" key="3">
    <source>
        <dbReference type="EMBL" id="SEI08606.1"/>
    </source>
</evidence>
<organism evidence="3 5">
    <name type="scientific">Rhizobium tibeticum</name>
    <dbReference type="NCBI Taxonomy" id="501024"/>
    <lineage>
        <taxon>Bacteria</taxon>
        <taxon>Pseudomonadati</taxon>
        <taxon>Pseudomonadota</taxon>
        <taxon>Alphaproteobacteria</taxon>
        <taxon>Hyphomicrobiales</taxon>
        <taxon>Rhizobiaceae</taxon>
        <taxon>Rhizobium/Agrobacterium group</taxon>
        <taxon>Rhizobium</taxon>
    </lineage>
</organism>
<dbReference type="Gene3D" id="3.90.850.10">
    <property type="entry name" value="Fumarylacetoacetase-like, C-terminal domain"/>
    <property type="match status" value="1"/>
</dbReference>
<accession>A0A1H8RTE5</accession>
<dbReference type="SUPFAM" id="SSF56529">
    <property type="entry name" value="FAH"/>
    <property type="match status" value="1"/>
</dbReference>
<dbReference type="GO" id="GO:0008684">
    <property type="term" value="F:2-oxopent-4-enoate hydratase activity"/>
    <property type="evidence" value="ECO:0007669"/>
    <property type="project" value="TreeGrafter"/>
</dbReference>
<dbReference type="EMBL" id="FOCV01000022">
    <property type="protein sequence ID" value="SEO69438.1"/>
    <property type="molecule type" value="Genomic_DNA"/>
</dbReference>
<keyword evidence="6" id="KW-1185">Reference proteome</keyword>
<dbReference type="STRING" id="501024.RTCCBAU85039_4353"/>
<sequence length="255" mass="26824">MAASAAAPFDPRALAAKLHGLRRSQSQAPTAEFALPADLRHAMDAQNFLAADEAIASNAWKVTVSPDGQAVTAPLHPFVQAESGAQIPWQRGTKLEAEIAVRLGRDLPVRREGSYSRADIVDAIEAVHLGAELLASAIEESGKISFLLFLADRLGNSGYVLGPRVEKPAVDTASGTPLKVTFNGKPIYDAPAQHPKGDVLTWLLEYANDGMRPNTSLKAGALVTTGTLCGAIELVTPGDIEIVLGGSTCLRLALV</sequence>
<protein>
    <submittedName>
        <fullName evidence="3">2-keto-4-pentenoate hydratase</fullName>
    </submittedName>
</protein>
<dbReference type="InterPro" id="IPR050772">
    <property type="entry name" value="Hydratase-Decarb/MhpD_sf"/>
</dbReference>
<dbReference type="Proteomes" id="UP000198939">
    <property type="component" value="Unassembled WGS sequence"/>
</dbReference>
<reference evidence="3" key="1">
    <citation type="submission" date="2016-10" db="EMBL/GenBank/DDBJ databases">
        <authorList>
            <person name="de Groot N.N."/>
        </authorList>
    </citation>
    <scope>NUCLEOTIDE SEQUENCE [LARGE SCALE GENOMIC DNA]</scope>
    <source>
        <strain evidence="3">CCBAU85039</strain>
    </source>
</reference>
<gene>
    <name evidence="3" type="ORF">RTCCBAU85039_4353</name>
    <name evidence="4" type="ORF">SAMN05216228_102249</name>
</gene>
<reference evidence="4 6" key="3">
    <citation type="submission" date="2016-10" db="EMBL/GenBank/DDBJ databases">
        <authorList>
            <person name="Varghese N."/>
            <person name="Submissions S."/>
        </authorList>
    </citation>
    <scope>NUCLEOTIDE SEQUENCE [LARGE SCALE GENOMIC DNA]</scope>
    <source>
        <strain evidence="4 6">CGMCC 1.7071</strain>
    </source>
</reference>
<proteinExistence type="predicted"/>
<dbReference type="PANTHER" id="PTHR30143:SF0">
    <property type="entry name" value="2-KETO-4-PENTENOATE HYDRATASE"/>
    <property type="match status" value="1"/>
</dbReference>
<evidence type="ECO:0000313" key="5">
    <source>
        <dbReference type="Proteomes" id="UP000183063"/>
    </source>
</evidence>
<evidence type="ECO:0000313" key="6">
    <source>
        <dbReference type="Proteomes" id="UP000198939"/>
    </source>
</evidence>